<evidence type="ECO:0000256" key="1">
    <source>
        <dbReference type="SAM" id="MobiDB-lite"/>
    </source>
</evidence>
<name>A0A433T918_ELYCH</name>
<dbReference type="GO" id="GO:0000723">
    <property type="term" value="P:telomere maintenance"/>
    <property type="evidence" value="ECO:0007669"/>
    <property type="project" value="TreeGrafter"/>
</dbReference>
<comment type="caution">
    <text evidence="2">The sequence shown here is derived from an EMBL/GenBank/DDBJ whole genome shotgun (WGS) entry which is preliminary data.</text>
</comment>
<dbReference type="GO" id="GO:0005634">
    <property type="term" value="C:nucleus"/>
    <property type="evidence" value="ECO:0007669"/>
    <property type="project" value="TreeGrafter"/>
</dbReference>
<dbReference type="EMBL" id="RQTK01000541">
    <property type="protein sequence ID" value="RUS77944.1"/>
    <property type="molecule type" value="Genomic_DNA"/>
</dbReference>
<accession>A0A433T918</accession>
<organism evidence="2 3">
    <name type="scientific">Elysia chlorotica</name>
    <name type="common">Eastern emerald elysia</name>
    <name type="synonym">Sea slug</name>
    <dbReference type="NCBI Taxonomy" id="188477"/>
    <lineage>
        <taxon>Eukaryota</taxon>
        <taxon>Metazoa</taxon>
        <taxon>Spiralia</taxon>
        <taxon>Lophotrochozoa</taxon>
        <taxon>Mollusca</taxon>
        <taxon>Gastropoda</taxon>
        <taxon>Heterobranchia</taxon>
        <taxon>Euthyneura</taxon>
        <taxon>Panpulmonata</taxon>
        <taxon>Sacoglossa</taxon>
        <taxon>Placobranchoidea</taxon>
        <taxon>Plakobranchidae</taxon>
        <taxon>Elysia</taxon>
    </lineage>
</organism>
<dbReference type="OrthoDB" id="6119389at2759"/>
<dbReference type="PANTHER" id="PTHR22928:SF3">
    <property type="entry name" value="TELOMERE-ASSOCIATED PROTEIN RIF1"/>
    <property type="match status" value="1"/>
</dbReference>
<feature type="compositionally biased region" description="Basic and acidic residues" evidence="1">
    <location>
        <begin position="1"/>
        <end position="12"/>
    </location>
</feature>
<feature type="compositionally biased region" description="Polar residues" evidence="1">
    <location>
        <begin position="198"/>
        <end position="219"/>
    </location>
</feature>
<sequence length="440" mass="48640">MIQNGSEERSENMDICENNLPCTDLDIVSPDNNNEKENTQNSNVPVTLEQDVAEKEGNSNPAKEKDIDMLSTDSDDEIAGEKNSGVMEKSTDRKSLLYDWSPSKSPSFSILKKSKGQTPSPGRNRVSFAEPVVNGESPIREKYHLESVLTPPITSKSTSQRRGTPFSRSLGKVSGYKRRLSQNARQVRLLQGPDSLPGSPTKSQSQTQYKATQESQLDSKNPIFPDLIDCSKPVDDILPQLTSSLWYRGLHHMMKGRSLNTIGDLAALTEVQINQLPIRHPKIDTVRITLKNYMAQHGLFKPLIKLSTLDASSSPNSKGATMEQAVTPSSIADEGIEIRRHDDDLDRLSPIEGVGPELCSTAAPSSSNNSKGESTVSSEVHQQWESSITSTLTKLVEDTNNDDNILKSLKTVELFEVHEKLNHLFSAVVGEMKSRRFCSF</sequence>
<reference evidence="2 3" key="1">
    <citation type="submission" date="2019-01" db="EMBL/GenBank/DDBJ databases">
        <title>A draft genome assembly of the solar-powered sea slug Elysia chlorotica.</title>
        <authorList>
            <person name="Cai H."/>
            <person name="Li Q."/>
            <person name="Fang X."/>
            <person name="Li J."/>
            <person name="Curtis N.E."/>
            <person name="Altenburger A."/>
            <person name="Shibata T."/>
            <person name="Feng M."/>
            <person name="Maeda T."/>
            <person name="Schwartz J.A."/>
            <person name="Shigenobu S."/>
            <person name="Lundholm N."/>
            <person name="Nishiyama T."/>
            <person name="Yang H."/>
            <person name="Hasebe M."/>
            <person name="Li S."/>
            <person name="Pierce S.K."/>
            <person name="Wang J."/>
        </authorList>
    </citation>
    <scope>NUCLEOTIDE SEQUENCE [LARGE SCALE GENOMIC DNA]</scope>
    <source>
        <strain evidence="2">EC2010</strain>
        <tissue evidence="2">Whole organism of an adult</tissue>
    </source>
</reference>
<dbReference type="PANTHER" id="PTHR22928">
    <property type="entry name" value="TELOMERE-ASSOCIATED PROTEIN RIF1"/>
    <property type="match status" value="1"/>
</dbReference>
<evidence type="ECO:0000313" key="3">
    <source>
        <dbReference type="Proteomes" id="UP000271974"/>
    </source>
</evidence>
<dbReference type="Proteomes" id="UP000271974">
    <property type="component" value="Unassembled WGS sequence"/>
</dbReference>
<feature type="compositionally biased region" description="Polar residues" evidence="1">
    <location>
        <begin position="362"/>
        <end position="382"/>
    </location>
</feature>
<feature type="region of interest" description="Disordered" evidence="1">
    <location>
        <begin position="147"/>
        <end position="222"/>
    </location>
</feature>
<feature type="region of interest" description="Disordered" evidence="1">
    <location>
        <begin position="356"/>
        <end position="382"/>
    </location>
</feature>
<proteinExistence type="predicted"/>
<feature type="compositionally biased region" description="Basic and acidic residues" evidence="1">
    <location>
        <begin position="52"/>
        <end position="68"/>
    </location>
</feature>
<feature type="region of interest" description="Disordered" evidence="1">
    <location>
        <begin position="1"/>
        <end position="133"/>
    </location>
</feature>
<dbReference type="AlphaFoldDB" id="A0A433T918"/>
<dbReference type="CDD" id="cd14267">
    <property type="entry name" value="Rif1_CTD_C-II_like"/>
    <property type="match status" value="1"/>
</dbReference>
<evidence type="ECO:0000313" key="2">
    <source>
        <dbReference type="EMBL" id="RUS77944.1"/>
    </source>
</evidence>
<dbReference type="GO" id="GO:0140445">
    <property type="term" value="C:chromosome, telomeric repeat region"/>
    <property type="evidence" value="ECO:0007669"/>
    <property type="project" value="TreeGrafter"/>
</dbReference>
<feature type="compositionally biased region" description="Polar residues" evidence="1">
    <location>
        <begin position="152"/>
        <end position="162"/>
    </location>
</feature>
<gene>
    <name evidence="2" type="ORF">EGW08_014290</name>
</gene>
<keyword evidence="3" id="KW-1185">Reference proteome</keyword>
<protein>
    <submittedName>
        <fullName evidence="2">Uncharacterized protein</fullName>
    </submittedName>
</protein>